<keyword evidence="3" id="KW-1185">Reference proteome</keyword>
<organism evidence="2 3">
    <name type="scientific">Parasponia andersonii</name>
    <name type="common">Sponia andersonii</name>
    <dbReference type="NCBI Taxonomy" id="3476"/>
    <lineage>
        <taxon>Eukaryota</taxon>
        <taxon>Viridiplantae</taxon>
        <taxon>Streptophyta</taxon>
        <taxon>Embryophyta</taxon>
        <taxon>Tracheophyta</taxon>
        <taxon>Spermatophyta</taxon>
        <taxon>Magnoliopsida</taxon>
        <taxon>eudicotyledons</taxon>
        <taxon>Gunneridae</taxon>
        <taxon>Pentapetalae</taxon>
        <taxon>rosids</taxon>
        <taxon>fabids</taxon>
        <taxon>Rosales</taxon>
        <taxon>Cannabaceae</taxon>
        <taxon>Parasponia</taxon>
    </lineage>
</organism>
<dbReference type="AlphaFoldDB" id="A0A2P5D9G0"/>
<accession>A0A2P5D9G0</accession>
<feature type="region of interest" description="Disordered" evidence="1">
    <location>
        <begin position="46"/>
        <end position="73"/>
    </location>
</feature>
<feature type="compositionally biased region" description="Low complexity" evidence="1">
    <location>
        <begin position="56"/>
        <end position="73"/>
    </location>
</feature>
<gene>
    <name evidence="2" type="ORF">PanWU01x14_083930</name>
</gene>
<sequence>MSYGRFKSRWSDNIDPGCKPLTKKLAAWVESVSCTKDITSKKGDKYSLGDSFADCSNRSRSPWSSAASRHLRT</sequence>
<dbReference type="EMBL" id="JXTB01000053">
    <property type="protein sequence ID" value="PON69929.1"/>
    <property type="molecule type" value="Genomic_DNA"/>
</dbReference>
<reference evidence="3" key="1">
    <citation type="submission" date="2016-06" db="EMBL/GenBank/DDBJ databases">
        <title>Parallel loss of symbiosis genes in relatives of nitrogen-fixing non-legume Parasponia.</title>
        <authorList>
            <person name="Van Velzen R."/>
            <person name="Holmer R."/>
            <person name="Bu F."/>
            <person name="Rutten L."/>
            <person name="Van Zeijl A."/>
            <person name="Liu W."/>
            <person name="Santuari L."/>
            <person name="Cao Q."/>
            <person name="Sharma T."/>
            <person name="Shen D."/>
            <person name="Roswanjaya Y."/>
            <person name="Wardhani T."/>
            <person name="Kalhor M.S."/>
            <person name="Jansen J."/>
            <person name="Van den Hoogen J."/>
            <person name="Gungor B."/>
            <person name="Hartog M."/>
            <person name="Hontelez J."/>
            <person name="Verver J."/>
            <person name="Yang W.-C."/>
            <person name="Schijlen E."/>
            <person name="Repin R."/>
            <person name="Schilthuizen M."/>
            <person name="Schranz E."/>
            <person name="Heidstra R."/>
            <person name="Miyata K."/>
            <person name="Fedorova E."/>
            <person name="Kohlen W."/>
            <person name="Bisseling T."/>
            <person name="Smit S."/>
            <person name="Geurts R."/>
        </authorList>
    </citation>
    <scope>NUCLEOTIDE SEQUENCE [LARGE SCALE GENOMIC DNA]</scope>
    <source>
        <strain evidence="3">cv. WU1-14</strain>
    </source>
</reference>
<protein>
    <submittedName>
        <fullName evidence="2">Uncharacterized protein</fullName>
    </submittedName>
</protein>
<evidence type="ECO:0000313" key="3">
    <source>
        <dbReference type="Proteomes" id="UP000237105"/>
    </source>
</evidence>
<dbReference type="Proteomes" id="UP000237105">
    <property type="component" value="Unassembled WGS sequence"/>
</dbReference>
<feature type="non-terminal residue" evidence="2">
    <location>
        <position position="73"/>
    </location>
</feature>
<proteinExistence type="predicted"/>
<evidence type="ECO:0000256" key="1">
    <source>
        <dbReference type="SAM" id="MobiDB-lite"/>
    </source>
</evidence>
<comment type="caution">
    <text evidence="2">The sequence shown here is derived from an EMBL/GenBank/DDBJ whole genome shotgun (WGS) entry which is preliminary data.</text>
</comment>
<name>A0A2P5D9G0_PARAD</name>
<evidence type="ECO:0000313" key="2">
    <source>
        <dbReference type="EMBL" id="PON69929.1"/>
    </source>
</evidence>